<dbReference type="EMBL" id="JAAABM010000004">
    <property type="protein sequence ID" value="KAF7678048.1"/>
    <property type="molecule type" value="Genomic_DNA"/>
</dbReference>
<organism evidence="3 4">
    <name type="scientific">Alternaria burnsii</name>
    <dbReference type="NCBI Taxonomy" id="1187904"/>
    <lineage>
        <taxon>Eukaryota</taxon>
        <taxon>Fungi</taxon>
        <taxon>Dikarya</taxon>
        <taxon>Ascomycota</taxon>
        <taxon>Pezizomycotina</taxon>
        <taxon>Dothideomycetes</taxon>
        <taxon>Pleosporomycetidae</taxon>
        <taxon>Pleosporales</taxon>
        <taxon>Pleosporineae</taxon>
        <taxon>Pleosporaceae</taxon>
        <taxon>Alternaria</taxon>
        <taxon>Alternaria sect. Alternaria</taxon>
    </lineage>
</organism>
<dbReference type="RefSeq" id="XP_038788183.1">
    <property type="nucleotide sequence ID" value="XM_038928476.1"/>
</dbReference>
<dbReference type="GeneID" id="62201654"/>
<dbReference type="PANTHER" id="PTHR43948:SF10">
    <property type="entry name" value="MRJ, ISOFORM E"/>
    <property type="match status" value="1"/>
</dbReference>
<feature type="compositionally biased region" description="Basic and acidic residues" evidence="1">
    <location>
        <begin position="118"/>
        <end position="132"/>
    </location>
</feature>
<dbReference type="GO" id="GO:0005737">
    <property type="term" value="C:cytoplasm"/>
    <property type="evidence" value="ECO:0007669"/>
    <property type="project" value="TreeGrafter"/>
</dbReference>
<name>A0A8H7BB86_9PLEO</name>
<evidence type="ECO:0000313" key="3">
    <source>
        <dbReference type="EMBL" id="KAF7678048.1"/>
    </source>
</evidence>
<dbReference type="GO" id="GO:0005634">
    <property type="term" value="C:nucleus"/>
    <property type="evidence" value="ECO:0007669"/>
    <property type="project" value="TreeGrafter"/>
</dbReference>
<sequence>MPIESHYSILGICRAAPTDDIESAYRAVLLANHPDKIKHLNPFQRTLAEARLRAGKTAYEVLIDPKKAKKYDDEMGIWGSFGYAQTWRRPWEPRVAPVDASESLPPRRPAGQGTTNGAEEHEFADAKEEETRPYAGGSTSFPKSSAKGTSDGVLQAEYRYGLTCTATDVDVKIKGWSLHLLISTRFHFLNSITALPTGSDTRTIAFQLHIQRNKTYLSTDSKIPELIVSVEYIPSGGRAVGNIQTVLKEVVKDSLTLTLYMTSVPSGKSPNTMPPWNFGFDFDMTGHPAAWGRKCGTCMIFTMNKQSIEETPEDVLKNEEGLVANALCGLGDEKLMGVTYKTVRMWKVVAVGYRKNDFLEG</sequence>
<feature type="region of interest" description="Disordered" evidence="1">
    <location>
        <begin position="96"/>
        <end position="146"/>
    </location>
</feature>
<accession>A0A8H7BB86</accession>
<protein>
    <recommendedName>
        <fullName evidence="2">J domain-containing protein</fullName>
    </recommendedName>
</protein>
<dbReference type="AlphaFoldDB" id="A0A8H7BB86"/>
<evidence type="ECO:0000313" key="4">
    <source>
        <dbReference type="Proteomes" id="UP000596902"/>
    </source>
</evidence>
<dbReference type="GO" id="GO:0051087">
    <property type="term" value="F:protein-folding chaperone binding"/>
    <property type="evidence" value="ECO:0007669"/>
    <property type="project" value="TreeGrafter"/>
</dbReference>
<feature type="compositionally biased region" description="Polar residues" evidence="1">
    <location>
        <begin position="137"/>
        <end position="146"/>
    </location>
</feature>
<dbReference type="PRINTS" id="PR00625">
    <property type="entry name" value="JDOMAIN"/>
</dbReference>
<gene>
    <name evidence="3" type="ORF">GT037_003429</name>
</gene>
<dbReference type="SMART" id="SM00271">
    <property type="entry name" value="DnaJ"/>
    <property type="match status" value="1"/>
</dbReference>
<reference evidence="3" key="1">
    <citation type="submission" date="2020-01" db="EMBL/GenBank/DDBJ databases">
        <authorList>
            <person name="Feng Z.H.Z."/>
        </authorList>
    </citation>
    <scope>NUCLEOTIDE SEQUENCE</scope>
    <source>
        <strain evidence="3">CBS107.38</strain>
    </source>
</reference>
<dbReference type="CDD" id="cd06257">
    <property type="entry name" value="DnaJ"/>
    <property type="match status" value="1"/>
</dbReference>
<dbReference type="GO" id="GO:0044183">
    <property type="term" value="F:protein folding chaperone"/>
    <property type="evidence" value="ECO:0007669"/>
    <property type="project" value="TreeGrafter"/>
</dbReference>
<dbReference type="PANTHER" id="PTHR43948">
    <property type="entry name" value="DNAJ HOMOLOG SUBFAMILY B"/>
    <property type="match status" value="1"/>
</dbReference>
<dbReference type="Proteomes" id="UP000596902">
    <property type="component" value="Unassembled WGS sequence"/>
</dbReference>
<reference evidence="3" key="2">
    <citation type="submission" date="2020-08" db="EMBL/GenBank/DDBJ databases">
        <title>Draft Genome Sequence of Cumin Blight Pathogen Alternaria burnsii.</title>
        <authorList>
            <person name="Feng Z."/>
        </authorList>
    </citation>
    <scope>NUCLEOTIDE SEQUENCE</scope>
    <source>
        <strain evidence="3">CBS107.38</strain>
    </source>
</reference>
<dbReference type="PROSITE" id="PS50076">
    <property type="entry name" value="DNAJ_2"/>
    <property type="match status" value="1"/>
</dbReference>
<comment type="caution">
    <text evidence="3">The sequence shown here is derived from an EMBL/GenBank/DDBJ whole genome shotgun (WGS) entry which is preliminary data.</text>
</comment>
<evidence type="ECO:0000256" key="1">
    <source>
        <dbReference type="SAM" id="MobiDB-lite"/>
    </source>
</evidence>
<proteinExistence type="predicted"/>
<dbReference type="Gene3D" id="1.10.287.110">
    <property type="entry name" value="DnaJ domain"/>
    <property type="match status" value="1"/>
</dbReference>
<keyword evidence="4" id="KW-1185">Reference proteome</keyword>
<dbReference type="SUPFAM" id="SSF46565">
    <property type="entry name" value="Chaperone J-domain"/>
    <property type="match status" value="1"/>
</dbReference>
<dbReference type="Pfam" id="PF00226">
    <property type="entry name" value="DnaJ"/>
    <property type="match status" value="1"/>
</dbReference>
<feature type="domain" description="J" evidence="2">
    <location>
        <begin position="5"/>
        <end position="76"/>
    </location>
</feature>
<dbReference type="InterPro" id="IPR001623">
    <property type="entry name" value="DnaJ_domain"/>
</dbReference>
<evidence type="ECO:0000259" key="2">
    <source>
        <dbReference type="PROSITE" id="PS50076"/>
    </source>
</evidence>
<dbReference type="InterPro" id="IPR036869">
    <property type="entry name" value="J_dom_sf"/>
</dbReference>
<dbReference type="GO" id="GO:0051082">
    <property type="term" value="F:unfolded protein binding"/>
    <property type="evidence" value="ECO:0007669"/>
    <property type="project" value="TreeGrafter"/>
</dbReference>